<dbReference type="KEGG" id="trg:TRUGW13939_05153"/>
<dbReference type="AlphaFoldDB" id="A0A7H8QZ61"/>
<proteinExistence type="predicted"/>
<keyword evidence="3" id="KW-1185">Reference proteome</keyword>
<gene>
    <name evidence="2" type="ORF">TRUGW13939_05153</name>
</gene>
<name>A0A7H8QZ61_TALRU</name>
<sequence>MSRKQRRMGRRPSSKTLYGSLHIWEYERDDNTAKTNNHRRGPCSTTVSRRDRPLIREKKEDSKQTTNVALDEILRSRSRLQTTTDAMRIVTHDVQFAVIHIPFAMGRSFIHDLRTSIYSILSQSGSTVTDGYIAFMALVAHCQAARLCWSTPDLCRGAKALQCLRNIKPAKPQDAIGILLLGQILFVFEILTDKFTSSAHSIVQSALISARQWYPLLLQEPKFDTMTICPIFMDTVCCLAYRKVPIIRFPIQHRMIVDRYIGVSSTLLPLLYDLCEISYVAKSTMTGTISPNSTATTDEDHAEDCYSAIEKSIESWTPILPPDLLSAYDKTEVQMMLTQANVYRLAGLLVIHRLRYRLGVRDSIAQHYAMCILSEISSSCAGLAQDGGAGGFPIMFPVLISMFEVEGLGEELLEKMSGFMISSVCMSKLRGFVNHVRMAKESGFNGLWFDLVEEHLHYAVIP</sequence>
<dbReference type="EMBL" id="CP055900">
    <property type="protein sequence ID" value="QKX58033.1"/>
    <property type="molecule type" value="Genomic_DNA"/>
</dbReference>
<dbReference type="GeneID" id="55992651"/>
<evidence type="ECO:0000313" key="2">
    <source>
        <dbReference type="EMBL" id="QKX58033.1"/>
    </source>
</evidence>
<evidence type="ECO:0000256" key="1">
    <source>
        <dbReference type="SAM" id="MobiDB-lite"/>
    </source>
</evidence>
<evidence type="ECO:0000313" key="3">
    <source>
        <dbReference type="Proteomes" id="UP000509510"/>
    </source>
</evidence>
<reference evidence="3" key="1">
    <citation type="submission" date="2020-06" db="EMBL/GenBank/DDBJ databases">
        <title>A chromosome-scale genome assembly of Talaromyces rugulosus W13939.</title>
        <authorList>
            <person name="Wang B."/>
            <person name="Guo L."/>
            <person name="Ye K."/>
            <person name="Wang L."/>
        </authorList>
    </citation>
    <scope>NUCLEOTIDE SEQUENCE [LARGE SCALE GENOMIC DNA]</scope>
    <source>
        <strain evidence="3">W13939</strain>
    </source>
</reference>
<dbReference type="Proteomes" id="UP000509510">
    <property type="component" value="Chromosome III"/>
</dbReference>
<accession>A0A7H8QZ61</accession>
<protein>
    <recommendedName>
        <fullName evidence="4">Zn(II)2Cys6 transcription factor</fullName>
    </recommendedName>
</protein>
<dbReference type="RefSeq" id="XP_035344211.1">
    <property type="nucleotide sequence ID" value="XM_035488318.1"/>
</dbReference>
<organism evidence="2 3">
    <name type="scientific">Talaromyces rugulosus</name>
    <name type="common">Penicillium rugulosum</name>
    <dbReference type="NCBI Taxonomy" id="121627"/>
    <lineage>
        <taxon>Eukaryota</taxon>
        <taxon>Fungi</taxon>
        <taxon>Dikarya</taxon>
        <taxon>Ascomycota</taxon>
        <taxon>Pezizomycotina</taxon>
        <taxon>Eurotiomycetes</taxon>
        <taxon>Eurotiomycetidae</taxon>
        <taxon>Eurotiales</taxon>
        <taxon>Trichocomaceae</taxon>
        <taxon>Talaromyces</taxon>
        <taxon>Talaromyces sect. Islandici</taxon>
    </lineage>
</organism>
<dbReference type="OrthoDB" id="4137815at2759"/>
<evidence type="ECO:0008006" key="4">
    <source>
        <dbReference type="Google" id="ProtNLM"/>
    </source>
</evidence>
<feature type="region of interest" description="Disordered" evidence="1">
    <location>
        <begin position="30"/>
        <end position="52"/>
    </location>
</feature>